<accession>A0A6N3C2S7</accession>
<name>A0A6N3C2S7_9FIRM</name>
<organism evidence="3">
    <name type="scientific">Peptoniphilus gorbachii</name>
    <dbReference type="NCBI Taxonomy" id="411567"/>
    <lineage>
        <taxon>Bacteria</taxon>
        <taxon>Bacillati</taxon>
        <taxon>Bacillota</taxon>
        <taxon>Tissierellia</taxon>
        <taxon>Tissierellales</taxon>
        <taxon>Peptoniphilaceae</taxon>
        <taxon>Peptoniphilus</taxon>
    </lineage>
</organism>
<dbReference type="InterPro" id="IPR053955">
    <property type="entry name" value="Csm6_CARF"/>
</dbReference>
<dbReference type="Pfam" id="PF09659">
    <property type="entry name" value="Cas_Csm6_HEPN"/>
    <property type="match status" value="1"/>
</dbReference>
<proteinExistence type="predicted"/>
<evidence type="ECO:0000259" key="2">
    <source>
        <dbReference type="Pfam" id="PF22208"/>
    </source>
</evidence>
<dbReference type="InterPro" id="IPR053941">
    <property type="entry name" value="Csm6_HEPN"/>
</dbReference>
<evidence type="ECO:0000313" key="3">
    <source>
        <dbReference type="EMBL" id="VYU11316.1"/>
    </source>
</evidence>
<dbReference type="EMBL" id="CACRUP010000021">
    <property type="protein sequence ID" value="VYU11316.1"/>
    <property type="molecule type" value="Genomic_DNA"/>
</dbReference>
<sequence>MKILFSPIGMTDPISQNTLYEGSLLNICRFYEPDKIYLYMSKEVMELHKKDDRYVKCLNRVYKYLKKDFEYEIIDRSGLEEVQVFDFFYKEYRDILYKIHEKNPHAEILLNVSSGTPAMKSALFVLCALFNFSMTPIQVSSPQKRSNTRPEENTLEDFLGIIDEIMTVPEVYGDRTEIALKENLNFELSKDIIKNHMRKYNYSAAFEVAQMTREFLSERSYYLIAAAFCRNNLDREGVLENLKLAGDKFDFYDSHELFLVEYILYLSVNIKRNMLLEFIRGISPVLDLLFKRAFEAESGINLDNYLTNKKGKISWNKKKLLSDKNGEKILKVLNESYNGFTFKNTASSDNYLKLMESDDFGISERLITKKAEKLRDIEKDGRNKAAHQIVSIDDNFLKRETGYNSEEILNRIIDFVQDIKLGIKNEHWNSYEIMNEKIINSLN</sequence>
<dbReference type="NCBIfam" id="TIGR02672">
    <property type="entry name" value="cas_csm6"/>
    <property type="match status" value="1"/>
</dbReference>
<feature type="domain" description="Csm6 CARF" evidence="2">
    <location>
        <begin position="72"/>
        <end position="152"/>
    </location>
</feature>
<dbReference type="InterPro" id="IPR013489">
    <property type="entry name" value="CRISPR-assoc_prot_Csm6"/>
</dbReference>
<dbReference type="Pfam" id="PF22208">
    <property type="entry name" value="Cas_Csm6_CARF"/>
    <property type="match status" value="1"/>
</dbReference>
<protein>
    <submittedName>
        <fullName evidence="3">CRISPR-associated protein (Cas_Csm6)</fullName>
    </submittedName>
</protein>
<dbReference type="AlphaFoldDB" id="A0A6N3C2S7"/>
<reference evidence="3" key="1">
    <citation type="submission" date="2019-11" db="EMBL/GenBank/DDBJ databases">
        <authorList>
            <person name="Feng L."/>
        </authorList>
    </citation>
    <scope>NUCLEOTIDE SEQUENCE</scope>
    <source>
        <strain evidence="3">PgorbachiiLFYP46</strain>
    </source>
</reference>
<feature type="domain" description="Csm6 HEPN" evidence="1">
    <location>
        <begin position="259"/>
        <end position="439"/>
    </location>
</feature>
<evidence type="ECO:0000259" key="1">
    <source>
        <dbReference type="Pfam" id="PF09659"/>
    </source>
</evidence>
<gene>
    <name evidence="3" type="ORF">PGLFYP46_00259</name>
</gene>
<dbReference type="RefSeq" id="WP_156702114.1">
    <property type="nucleotide sequence ID" value="NZ_CACRUP010000021.1"/>
</dbReference>